<keyword evidence="1" id="KW-0472">Membrane</keyword>
<feature type="transmembrane region" description="Helical" evidence="1">
    <location>
        <begin position="60"/>
        <end position="78"/>
    </location>
</feature>
<accession>A0A812B294</accession>
<organism evidence="2 3">
    <name type="scientific">Acanthosepion pharaonis</name>
    <name type="common">Pharaoh cuttlefish</name>
    <name type="synonym">Sepia pharaonis</name>
    <dbReference type="NCBI Taxonomy" id="158019"/>
    <lineage>
        <taxon>Eukaryota</taxon>
        <taxon>Metazoa</taxon>
        <taxon>Spiralia</taxon>
        <taxon>Lophotrochozoa</taxon>
        <taxon>Mollusca</taxon>
        <taxon>Cephalopoda</taxon>
        <taxon>Coleoidea</taxon>
        <taxon>Decapodiformes</taxon>
        <taxon>Sepiida</taxon>
        <taxon>Sepiina</taxon>
        <taxon>Sepiidae</taxon>
        <taxon>Acanthosepion</taxon>
    </lineage>
</organism>
<proteinExistence type="predicted"/>
<feature type="transmembrane region" description="Helical" evidence="1">
    <location>
        <begin position="30"/>
        <end position="53"/>
    </location>
</feature>
<feature type="transmembrane region" description="Helical" evidence="1">
    <location>
        <begin position="98"/>
        <end position="120"/>
    </location>
</feature>
<name>A0A812B294_ACAPH</name>
<comment type="caution">
    <text evidence="2">The sequence shown here is derived from an EMBL/GenBank/DDBJ whole genome shotgun (WGS) entry which is preliminary data.</text>
</comment>
<keyword evidence="1" id="KW-0812">Transmembrane</keyword>
<gene>
    <name evidence="2" type="ORF">SPHA_9427</name>
</gene>
<dbReference type="EMBL" id="CAHIKZ030000302">
    <property type="protein sequence ID" value="CAE1167554.1"/>
    <property type="molecule type" value="Genomic_DNA"/>
</dbReference>
<evidence type="ECO:0000313" key="3">
    <source>
        <dbReference type="Proteomes" id="UP000597762"/>
    </source>
</evidence>
<feature type="transmembrane region" description="Helical" evidence="1">
    <location>
        <begin position="5"/>
        <end position="24"/>
    </location>
</feature>
<dbReference type="AlphaFoldDB" id="A0A812B294"/>
<evidence type="ECO:0000313" key="2">
    <source>
        <dbReference type="EMBL" id="CAE1167554.1"/>
    </source>
</evidence>
<dbReference type="Proteomes" id="UP000597762">
    <property type="component" value="Unassembled WGS sequence"/>
</dbReference>
<keyword evidence="1" id="KW-1133">Transmembrane helix</keyword>
<protein>
    <submittedName>
        <fullName evidence="2">Uncharacterized protein</fullName>
    </submittedName>
</protein>
<sequence length="170" mass="19205">MANLLLPFFFFPFNWLFLIFFFIYSSLTGISSTLISSPITNALFFVPILTFIYSPFVSHSFLVFPSLTFSLAPLPVFVPPTFTHSLTHASPQFIPPSITSLLVLFLPCSLPHASLFYSFFIHSSFSCSSLFHPLFLTQSLPSFTAFPSHSSLMSLPHLFLSSFYSITFHF</sequence>
<reference evidence="2" key="1">
    <citation type="submission" date="2021-01" db="EMBL/GenBank/DDBJ databases">
        <authorList>
            <person name="Li R."/>
            <person name="Bekaert M."/>
        </authorList>
    </citation>
    <scope>NUCLEOTIDE SEQUENCE</scope>
    <source>
        <strain evidence="2">Farmed</strain>
    </source>
</reference>
<keyword evidence="3" id="KW-1185">Reference proteome</keyword>
<evidence type="ECO:0000256" key="1">
    <source>
        <dbReference type="SAM" id="Phobius"/>
    </source>
</evidence>